<reference evidence="1" key="3">
    <citation type="submission" date="2023-10" db="EMBL/GenBank/DDBJ databases">
        <title>Analysis of Resistance Genes of Carbapenem-resistant Providencia rettgeri.</title>
        <authorList>
            <person name="Liu M."/>
        </authorList>
    </citation>
    <scope>NUCLEOTIDE SEQUENCE</scope>
    <source>
        <strain evidence="1">QITACRE101</strain>
    </source>
</reference>
<dbReference type="PANTHER" id="PTHR36572:SF2">
    <property type="entry name" value="DNA DAMAGE-INDUCIBLE PROTEIN I"/>
    <property type="match status" value="1"/>
</dbReference>
<accession>A0A1B8SQL2</accession>
<dbReference type="PANTHER" id="PTHR36572">
    <property type="entry name" value="DNA DAMAGE-INDUCIBLE PROTEIN I-RELATED"/>
    <property type="match status" value="1"/>
</dbReference>
<dbReference type="InterPro" id="IPR036687">
    <property type="entry name" value="DinI-like_sf"/>
</dbReference>
<evidence type="ECO:0000313" key="2">
    <source>
        <dbReference type="EMBL" id="SUC30951.1"/>
    </source>
</evidence>
<name>A0A1B8SQL2_PRORE</name>
<dbReference type="SUPFAM" id="SSF54857">
    <property type="entry name" value="DNA damage-inducible protein DinI"/>
    <property type="match status" value="1"/>
</dbReference>
<dbReference type="RefSeq" id="WP_004912115.1">
    <property type="nucleotide sequence ID" value="NZ_ABEXOA020000102.1"/>
</dbReference>
<reference evidence="2 3" key="1">
    <citation type="submission" date="2018-06" db="EMBL/GenBank/DDBJ databases">
        <authorList>
            <consortium name="Pathogen Informatics"/>
            <person name="Doyle S."/>
        </authorList>
    </citation>
    <scope>NUCLEOTIDE SEQUENCE [LARGE SCALE GENOMIC DNA]</scope>
    <source>
        <strain evidence="2 3">NCTC11801</strain>
    </source>
</reference>
<evidence type="ECO:0000313" key="4">
    <source>
        <dbReference type="Proteomes" id="UP001162044"/>
    </source>
</evidence>
<dbReference type="Proteomes" id="UP001162044">
    <property type="component" value="Unassembled WGS sequence"/>
</dbReference>
<dbReference type="OrthoDB" id="6455485at2"/>
<dbReference type="Proteomes" id="UP000254208">
    <property type="component" value="Unassembled WGS sequence"/>
</dbReference>
<dbReference type="InterPro" id="IPR010391">
    <property type="entry name" value="DNA_damage-inducible_DinI-like"/>
</dbReference>
<reference evidence="1" key="2">
    <citation type="submission" date="2023-04" db="EMBL/GenBank/DDBJ databases">
        <authorList>
            <person name="Li W."/>
        </authorList>
    </citation>
    <scope>NUCLEOTIDE SEQUENCE</scope>
    <source>
        <strain evidence="1">QITACRE101</strain>
    </source>
</reference>
<dbReference type="AlphaFoldDB" id="A0A1B8SQL2"/>
<organism evidence="1 4">
    <name type="scientific">Providencia rettgeri</name>
    <dbReference type="NCBI Taxonomy" id="587"/>
    <lineage>
        <taxon>Bacteria</taxon>
        <taxon>Pseudomonadati</taxon>
        <taxon>Pseudomonadota</taxon>
        <taxon>Gammaproteobacteria</taxon>
        <taxon>Enterobacterales</taxon>
        <taxon>Morganellaceae</taxon>
        <taxon>Providencia</taxon>
    </lineage>
</organism>
<sequence>MLRIEVLFDKNAPQKPSSIVLQALETEILRKLQNQYPDMITRVGFSSQQRVNISGTKITEDKIRIEEILEEIWMDDGWIPEETTVD</sequence>
<dbReference type="OMA" id="ILEEIWM"/>
<dbReference type="Pfam" id="PF06183">
    <property type="entry name" value="DinI"/>
    <property type="match status" value="1"/>
</dbReference>
<dbReference type="GO" id="GO:0009432">
    <property type="term" value="P:SOS response"/>
    <property type="evidence" value="ECO:0007669"/>
    <property type="project" value="TreeGrafter"/>
</dbReference>
<dbReference type="Gene3D" id="3.30.910.10">
    <property type="entry name" value="DinI-like"/>
    <property type="match status" value="1"/>
</dbReference>
<evidence type="ECO:0000313" key="1">
    <source>
        <dbReference type="EMBL" id="MDH2304832.1"/>
    </source>
</evidence>
<dbReference type="GeneID" id="93672829"/>
<evidence type="ECO:0000313" key="3">
    <source>
        <dbReference type="Proteomes" id="UP000254208"/>
    </source>
</evidence>
<protein>
    <submittedName>
        <fullName evidence="2">DNA-damage-inducible protein I</fullName>
    </submittedName>
    <submittedName>
        <fullName evidence="1">DinI-like family protein</fullName>
    </submittedName>
</protein>
<proteinExistence type="predicted"/>
<gene>
    <name evidence="2" type="primary">dinI</name>
    <name evidence="2" type="ORF">NCTC11801_01894</name>
    <name evidence="1" type="ORF">QDQ51_05285</name>
</gene>
<dbReference type="EMBL" id="UGTZ01000001">
    <property type="protein sequence ID" value="SUC30951.1"/>
    <property type="molecule type" value="Genomic_DNA"/>
</dbReference>
<dbReference type="EMBL" id="JARVQW010000001">
    <property type="protein sequence ID" value="MDH2304832.1"/>
    <property type="molecule type" value="Genomic_DNA"/>
</dbReference>